<reference evidence="3" key="1">
    <citation type="submission" date="2025-08" db="UniProtKB">
        <authorList>
            <consortium name="RefSeq"/>
        </authorList>
    </citation>
    <scope>IDENTIFICATION</scope>
</reference>
<feature type="binding site" evidence="1">
    <location>
        <position position="335"/>
    </location>
    <ligand>
        <name>Mg(2+)</name>
        <dbReference type="ChEBI" id="CHEBI:18420"/>
        <label>1</label>
    </ligand>
</feature>
<feature type="binding site" evidence="1">
    <location>
        <position position="109"/>
    </location>
    <ligand>
        <name>Mg(2+)</name>
        <dbReference type="ChEBI" id="CHEBI:18420"/>
        <label>1</label>
    </ligand>
</feature>
<dbReference type="Pfam" id="PF03747">
    <property type="entry name" value="ADP_ribosyl_GH"/>
    <property type="match status" value="1"/>
</dbReference>
<dbReference type="Gene3D" id="1.10.4080.10">
    <property type="entry name" value="ADP-ribosylation/Crystallin J1"/>
    <property type="match status" value="1"/>
</dbReference>
<dbReference type="PANTHER" id="PTHR16222">
    <property type="entry name" value="ADP-RIBOSYLGLYCOHYDROLASE"/>
    <property type="match status" value="1"/>
</dbReference>
<organism evidence="2 3">
    <name type="scientific">Octopus sinensis</name>
    <name type="common">East Asian common octopus</name>
    <dbReference type="NCBI Taxonomy" id="2607531"/>
    <lineage>
        <taxon>Eukaryota</taxon>
        <taxon>Metazoa</taxon>
        <taxon>Spiralia</taxon>
        <taxon>Lophotrochozoa</taxon>
        <taxon>Mollusca</taxon>
        <taxon>Cephalopoda</taxon>
        <taxon>Coleoidea</taxon>
        <taxon>Octopodiformes</taxon>
        <taxon>Octopoda</taxon>
        <taxon>Incirrata</taxon>
        <taxon>Octopodidae</taxon>
        <taxon>Octopus</taxon>
    </lineage>
</organism>
<dbReference type="GO" id="GO:0016787">
    <property type="term" value="F:hydrolase activity"/>
    <property type="evidence" value="ECO:0007669"/>
    <property type="project" value="UniProtKB-KW"/>
</dbReference>
<evidence type="ECO:0000256" key="1">
    <source>
        <dbReference type="PIRSR" id="PIRSR605502-1"/>
    </source>
</evidence>
<dbReference type="SUPFAM" id="SSF101478">
    <property type="entry name" value="ADP-ribosylglycohydrolase"/>
    <property type="match status" value="1"/>
</dbReference>
<protein>
    <submittedName>
        <fullName evidence="3">ADP-ribosylarginine hydrolase Tri1 isoform X1</fullName>
    </submittedName>
</protein>
<feature type="binding site" evidence="1">
    <location>
        <position position="333"/>
    </location>
    <ligand>
        <name>Mg(2+)</name>
        <dbReference type="ChEBI" id="CHEBI:18420"/>
        <label>1</label>
    </ligand>
</feature>
<sequence>MASGGNLKRKLNIQEPLRTITRQSYIAKRRKIINNKLPKKEIDRVYKCIYATIYGHAVGDALGLLTESLTKEDAKKNYGCVSDELELVCKRMVVDRHREQWEVGDWTDDTDMLIVLIKCLVENMGQIPSVNFAKMMMEWSESGFPELGDKVAKGLCPHFKSVINHPQFSEQPEKAAEIVWRMKGNYVASNAILAFSPILGIHYYNILGKVIKNTLLVCDILIPDSRCQAGGVALSVTLAMLIQRDPKHLKKSGEYNINAIISDAFDYASKLLSLDAEVRELQSYMYNSSLKQLQLNEPGKTRYIFKTVGVAMWALKQKDFRKALQEIVMEGGDADANAAAAGAVLGCKMGLDAIPNSWVDSLLHRTWLDSILDEYLHVLEGGGPRVKYESVV</sequence>
<keyword evidence="3" id="KW-0378">Hydrolase</keyword>
<evidence type="ECO:0000313" key="3">
    <source>
        <dbReference type="RefSeq" id="XP_029641127.1"/>
    </source>
</evidence>
<feature type="binding site" evidence="1">
    <location>
        <position position="108"/>
    </location>
    <ligand>
        <name>Mg(2+)</name>
        <dbReference type="ChEBI" id="CHEBI:18420"/>
        <label>1</label>
    </ligand>
</feature>
<proteinExistence type="predicted"/>
<keyword evidence="2" id="KW-1185">Reference proteome</keyword>
<name>A0A6P7SS57_9MOLL</name>
<dbReference type="GO" id="GO:0046872">
    <property type="term" value="F:metal ion binding"/>
    <property type="evidence" value="ECO:0007669"/>
    <property type="project" value="UniProtKB-KW"/>
</dbReference>
<keyword evidence="1" id="KW-0479">Metal-binding</keyword>
<dbReference type="InterPro" id="IPR050792">
    <property type="entry name" value="ADP-ribosylglycohydrolase"/>
</dbReference>
<dbReference type="PANTHER" id="PTHR16222:SF40">
    <property type="entry name" value="ADP-RIBOSYLGLYCOHYDROLASE"/>
    <property type="match status" value="1"/>
</dbReference>
<dbReference type="InterPro" id="IPR005502">
    <property type="entry name" value="Ribosyl_crysJ1"/>
</dbReference>
<accession>A0A6P7SS57</accession>
<comment type="cofactor">
    <cofactor evidence="1">
        <name>Mg(2+)</name>
        <dbReference type="ChEBI" id="CHEBI:18420"/>
    </cofactor>
    <text evidence="1">Binds 2 magnesium ions per subunit.</text>
</comment>
<dbReference type="KEGG" id="osn:115215915"/>
<feature type="binding site" evidence="1">
    <location>
        <position position="107"/>
    </location>
    <ligand>
        <name>Mg(2+)</name>
        <dbReference type="ChEBI" id="CHEBI:18420"/>
        <label>1</label>
    </ligand>
</feature>
<gene>
    <name evidence="3" type="primary">LOC115215915</name>
</gene>
<dbReference type="AlphaFoldDB" id="A0A6P7SS57"/>
<evidence type="ECO:0000313" key="2">
    <source>
        <dbReference type="Proteomes" id="UP000515154"/>
    </source>
</evidence>
<dbReference type="RefSeq" id="XP_029641127.1">
    <property type="nucleotide sequence ID" value="XM_029785267.2"/>
</dbReference>
<dbReference type="Proteomes" id="UP000515154">
    <property type="component" value="Linkage group LG9"/>
</dbReference>
<keyword evidence="1" id="KW-0460">Magnesium</keyword>
<dbReference type="InterPro" id="IPR036705">
    <property type="entry name" value="Ribosyl_crysJ1_sf"/>
</dbReference>